<evidence type="ECO:0000313" key="8">
    <source>
        <dbReference type="EMBL" id="JAG74877.1"/>
    </source>
</evidence>
<feature type="compositionally biased region" description="Low complexity" evidence="6">
    <location>
        <begin position="678"/>
        <end position="699"/>
    </location>
</feature>
<keyword evidence="1" id="KW-0597">Phosphoprotein</keyword>
<evidence type="ECO:0000256" key="4">
    <source>
        <dbReference type="ARBA" id="ARBA00074794"/>
    </source>
</evidence>
<accession>A0A0C9RA40</accession>
<evidence type="ECO:0000256" key="5">
    <source>
        <dbReference type="PROSITE-ProRule" id="PRU00191"/>
    </source>
</evidence>
<reference evidence="8" key="1">
    <citation type="submission" date="2015-01" db="EMBL/GenBank/DDBJ databases">
        <title>Transcriptome Assembly of Fopius arisanus.</title>
        <authorList>
            <person name="Geib S."/>
        </authorList>
    </citation>
    <scope>NUCLEOTIDE SEQUENCE</scope>
</reference>
<organism evidence="8">
    <name type="scientific">Fopius arisanus</name>
    <dbReference type="NCBI Taxonomy" id="64838"/>
    <lineage>
        <taxon>Eukaryota</taxon>
        <taxon>Metazoa</taxon>
        <taxon>Ecdysozoa</taxon>
        <taxon>Arthropoda</taxon>
        <taxon>Hexapoda</taxon>
        <taxon>Insecta</taxon>
        <taxon>Pterygota</taxon>
        <taxon>Neoptera</taxon>
        <taxon>Endopterygota</taxon>
        <taxon>Hymenoptera</taxon>
        <taxon>Apocrita</taxon>
        <taxon>Ichneumonoidea</taxon>
        <taxon>Braconidae</taxon>
        <taxon>Opiinae</taxon>
        <taxon>Fopius</taxon>
    </lineage>
</organism>
<dbReference type="InterPro" id="IPR036860">
    <property type="entry name" value="SH2_dom_sf"/>
</dbReference>
<feature type="region of interest" description="Disordered" evidence="6">
    <location>
        <begin position="651"/>
        <end position="725"/>
    </location>
</feature>
<feature type="domain" description="SH2" evidence="7">
    <location>
        <begin position="1017"/>
        <end position="1113"/>
    </location>
</feature>
<evidence type="ECO:0000256" key="3">
    <source>
        <dbReference type="ARBA" id="ARBA00057390"/>
    </source>
</evidence>
<dbReference type="Gene3D" id="3.30.505.10">
    <property type="entry name" value="SH2 domain"/>
    <property type="match status" value="1"/>
</dbReference>
<feature type="region of interest" description="Disordered" evidence="6">
    <location>
        <begin position="760"/>
        <end position="798"/>
    </location>
</feature>
<dbReference type="GO" id="GO:0001784">
    <property type="term" value="F:phosphotyrosine residue binding"/>
    <property type="evidence" value="ECO:0007669"/>
    <property type="project" value="TreeGrafter"/>
</dbReference>
<dbReference type="InterPro" id="IPR000980">
    <property type="entry name" value="SH2"/>
</dbReference>
<dbReference type="InterPro" id="IPR051846">
    <property type="entry name" value="SH2_domain_adapters"/>
</dbReference>
<dbReference type="PROSITE" id="PS50001">
    <property type="entry name" value="SH2"/>
    <property type="match status" value="1"/>
</dbReference>
<feature type="compositionally biased region" description="Low complexity" evidence="6">
    <location>
        <begin position="928"/>
        <end position="943"/>
    </location>
</feature>
<evidence type="ECO:0000256" key="1">
    <source>
        <dbReference type="ARBA" id="ARBA00022553"/>
    </source>
</evidence>
<feature type="compositionally biased region" description="Low complexity" evidence="6">
    <location>
        <begin position="706"/>
        <end position="725"/>
    </location>
</feature>
<evidence type="ECO:0000259" key="7">
    <source>
        <dbReference type="PROSITE" id="PS50001"/>
    </source>
</evidence>
<feature type="compositionally biased region" description="Polar residues" evidence="6">
    <location>
        <begin position="760"/>
        <end position="785"/>
    </location>
</feature>
<dbReference type="PANTHER" id="PTHR15127">
    <property type="entry name" value="HEAVYWEIGHT, ISOFORM A"/>
    <property type="match status" value="1"/>
</dbReference>
<proteinExistence type="predicted"/>
<feature type="compositionally biased region" description="Basic and acidic residues" evidence="6">
    <location>
        <begin position="651"/>
        <end position="663"/>
    </location>
</feature>
<dbReference type="CDD" id="cd09945">
    <property type="entry name" value="SH2_SHB_SHD_SHE_SHF_like"/>
    <property type="match status" value="1"/>
</dbReference>
<comment type="function">
    <text evidence="3">May function as an adapter protein.</text>
</comment>
<evidence type="ECO:0000256" key="6">
    <source>
        <dbReference type="SAM" id="MobiDB-lite"/>
    </source>
</evidence>
<dbReference type="PANTHER" id="PTHR15127:SF32">
    <property type="entry name" value="HEAVYWEIGHT, ISOFORM A"/>
    <property type="match status" value="1"/>
</dbReference>
<dbReference type="PRINTS" id="PR00401">
    <property type="entry name" value="SH2DOMAIN"/>
</dbReference>
<dbReference type="AlphaFoldDB" id="A0A0C9RA40"/>
<dbReference type="SUPFAM" id="SSF55550">
    <property type="entry name" value="SH2 domain"/>
    <property type="match status" value="1"/>
</dbReference>
<dbReference type="FunFam" id="3.30.505.10:FF:000058">
    <property type="entry name" value="SH2 domain-containing adapter protein D"/>
    <property type="match status" value="1"/>
</dbReference>
<feature type="region of interest" description="Disordered" evidence="6">
    <location>
        <begin position="921"/>
        <end position="943"/>
    </location>
</feature>
<evidence type="ECO:0000256" key="2">
    <source>
        <dbReference type="ARBA" id="ARBA00022999"/>
    </source>
</evidence>
<gene>
    <name evidence="8" type="primary">Shf_0</name>
    <name evidence="8" type="ORF">g.39225</name>
</gene>
<sequence>MKGRISCVQYRVRQAGCAMARCTAELAMHGLHWELASECTPCKPRALRRRLCRRQQSDNELYRSNSFKFERFERTNDGYTTPIHKQVFVCDDYSLPIDFINKRCSPPVLEVEAPNQGTLPSAYIGKTEIDVLEQYSNPQDRKKYTFPQAETDRFRLASADARNPNGSRSDIDQAAANCFYGETHTNQLFGIHSKKVPSHLENEKEVILNNGVVYSNDTTPVNSIEFRHIQKGGPVHCNGHAARHPSPYYYGDLYKVTKKLSKFQPPKYRKSVNLDVSAERAQIPKLSKRNSIAGDHISPPTLFGNQDPVTPAGSGYVPSVRSTEIISSCIITEWDETLMPPRRLLSHDLPTIACKYIPFAKVKNEVGVVRGTVRRLSKLRTTRRIGLKQPLECEAEADRAGNEADIEEEVVGEGDNIADEKMARQRHVYETAFDCKVERSEDNSDDVYRVTNSNSKDINRPCAVAQITERSTKHESERKVQLRSQPLFIQMESHSSVDMSSLSQGIESLQIKCSDEKIRLGRTVTCEYSPSALSNNFLAAKFHDTKDHIRSNIRKAPNIHLQSDSLKLKHIGSTRKSWKMKQSKQINDGIFQNKNEARSSVYEITDSRLRGENRENIVGFGSRPRQERHCSHYFVPNWKTMVNFKGRAHKIKENSSKSAKEPKSMQFKLHSTRRRLDSSSMESMATSSSGGSMESLRSSTSEDNRSTSSSESRHSISLSSHSSDSGSTNWFYQHRYHPQTSLSNFLAYHDSKLHILSPISDKSSQEPASENSDSNRNCNSQQASPEKTMGNSTASSTANVSSFKVIPPINTSFNKGRLLPNKHLISLALQSSSSGDAEIQGSDSGISIESQGAFVSQPVGVRSAIPQMGKINSMSTDPDLSDLPFDMPKLRRRRLLIEQDATTSGSATSVDFRDLPFDMPKLRRRLRSTQTTDSSASRASSSLSIRDTETPVVFGGIVRPRMTLNLAGERCSEPSASRFPMLCKSSVGSVGLSFEAITSRSSADLVDVELPLEKQGWYHGSITRIEAETILRLLRQGSYLVRNSESTKMGYSLSLKSARGFMHMRIHKCDDLNAYILGQFSKPFESIPGMLRHFSINRLPIRGAEHMCLLHPVIAQLL</sequence>
<protein>
    <recommendedName>
        <fullName evidence="4">SH2 domain-containing adapter protein D</fullName>
    </recommendedName>
</protein>
<dbReference type="Pfam" id="PF00017">
    <property type="entry name" value="SH2"/>
    <property type="match status" value="1"/>
</dbReference>
<keyword evidence="2 5" id="KW-0727">SH2 domain</keyword>
<dbReference type="EMBL" id="GBYB01005110">
    <property type="protein sequence ID" value="JAG74877.1"/>
    <property type="molecule type" value="Transcribed_RNA"/>
</dbReference>
<name>A0A0C9RA40_9HYME</name>
<dbReference type="SMART" id="SM00252">
    <property type="entry name" value="SH2"/>
    <property type="match status" value="1"/>
</dbReference>